<dbReference type="PRINTS" id="PR00080">
    <property type="entry name" value="SDRFAMILY"/>
</dbReference>
<dbReference type="PANTHER" id="PTHR43976:SF16">
    <property type="entry name" value="SHORT-CHAIN DEHYDROGENASE_REDUCTASE FAMILY PROTEIN"/>
    <property type="match status" value="1"/>
</dbReference>
<dbReference type="Pfam" id="PF00106">
    <property type="entry name" value="adh_short"/>
    <property type="match status" value="1"/>
</dbReference>
<dbReference type="PRINTS" id="PR00081">
    <property type="entry name" value="GDHRDH"/>
</dbReference>
<dbReference type="RefSeq" id="WP_202242596.1">
    <property type="nucleotide sequence ID" value="NZ_JAESIY010000002.1"/>
</dbReference>
<evidence type="ECO:0000256" key="3">
    <source>
        <dbReference type="RuleBase" id="RU000363"/>
    </source>
</evidence>
<reference evidence="5" key="1">
    <citation type="submission" date="2021-01" db="EMBL/GenBank/DDBJ databases">
        <title>Fulvivirga kasyanovii gen. nov., sp nov., a novel member of the phylum Bacteroidetes isolated from seawater in a mussel farm.</title>
        <authorList>
            <person name="Zhao L.-H."/>
            <person name="Wang Z.-J."/>
        </authorList>
    </citation>
    <scope>NUCLEOTIDE SEQUENCE</scope>
    <source>
        <strain evidence="5">2943</strain>
    </source>
</reference>
<evidence type="ECO:0000313" key="6">
    <source>
        <dbReference type="Proteomes" id="UP000659388"/>
    </source>
</evidence>
<keyword evidence="6" id="KW-1185">Reference proteome</keyword>
<dbReference type="InterPro" id="IPR057326">
    <property type="entry name" value="KR_dom"/>
</dbReference>
<gene>
    <name evidence="5" type="ORF">JL102_03610</name>
</gene>
<feature type="domain" description="Ketoreductase" evidence="4">
    <location>
        <begin position="5"/>
        <end position="187"/>
    </location>
</feature>
<dbReference type="PANTHER" id="PTHR43976">
    <property type="entry name" value="SHORT CHAIN DEHYDROGENASE"/>
    <property type="match status" value="1"/>
</dbReference>
<evidence type="ECO:0000256" key="2">
    <source>
        <dbReference type="ARBA" id="ARBA00023002"/>
    </source>
</evidence>
<dbReference type="PROSITE" id="PS00061">
    <property type="entry name" value="ADH_SHORT"/>
    <property type="match status" value="1"/>
</dbReference>
<dbReference type="SUPFAM" id="SSF51735">
    <property type="entry name" value="NAD(P)-binding Rossmann-fold domains"/>
    <property type="match status" value="1"/>
</dbReference>
<dbReference type="InterPro" id="IPR051911">
    <property type="entry name" value="SDR_oxidoreductase"/>
</dbReference>
<dbReference type="InterPro" id="IPR020904">
    <property type="entry name" value="Sc_DH/Rdtase_CS"/>
</dbReference>
<protein>
    <submittedName>
        <fullName evidence="5">SDR family oxidoreductase</fullName>
    </submittedName>
</protein>
<dbReference type="Gene3D" id="3.40.50.720">
    <property type="entry name" value="NAD(P)-binding Rossmann-like Domain"/>
    <property type="match status" value="1"/>
</dbReference>
<keyword evidence="2" id="KW-0560">Oxidoreductase</keyword>
<evidence type="ECO:0000256" key="1">
    <source>
        <dbReference type="ARBA" id="ARBA00006484"/>
    </source>
</evidence>
<dbReference type="AlphaFoldDB" id="A0A937F556"/>
<dbReference type="InterPro" id="IPR036291">
    <property type="entry name" value="NAD(P)-bd_dom_sf"/>
</dbReference>
<name>A0A937F556_9BACT</name>
<organism evidence="5 6">
    <name type="scientific">Fulvivirga sediminis</name>
    <dbReference type="NCBI Taxonomy" id="2803949"/>
    <lineage>
        <taxon>Bacteria</taxon>
        <taxon>Pseudomonadati</taxon>
        <taxon>Bacteroidota</taxon>
        <taxon>Cytophagia</taxon>
        <taxon>Cytophagales</taxon>
        <taxon>Fulvivirgaceae</taxon>
        <taxon>Fulvivirga</taxon>
    </lineage>
</organism>
<dbReference type="InterPro" id="IPR002347">
    <property type="entry name" value="SDR_fam"/>
</dbReference>
<comment type="similarity">
    <text evidence="1 3">Belongs to the short-chain dehydrogenases/reductases (SDR) family.</text>
</comment>
<comment type="caution">
    <text evidence="5">The sequence shown here is derived from an EMBL/GenBank/DDBJ whole genome shotgun (WGS) entry which is preliminary data.</text>
</comment>
<dbReference type="SMART" id="SM00822">
    <property type="entry name" value="PKS_KR"/>
    <property type="match status" value="1"/>
</dbReference>
<dbReference type="Proteomes" id="UP000659388">
    <property type="component" value="Unassembled WGS sequence"/>
</dbReference>
<evidence type="ECO:0000313" key="5">
    <source>
        <dbReference type="EMBL" id="MBL3655201.1"/>
    </source>
</evidence>
<evidence type="ECO:0000259" key="4">
    <source>
        <dbReference type="SMART" id="SM00822"/>
    </source>
</evidence>
<accession>A0A937F556</accession>
<dbReference type="GO" id="GO:0016491">
    <property type="term" value="F:oxidoreductase activity"/>
    <property type="evidence" value="ECO:0007669"/>
    <property type="project" value="UniProtKB-KW"/>
</dbReference>
<sequence length="283" mass="31035">MKNTKVWYITGASKGIGLALTNQLLKLGHQVAATSRDAKNLEHKVDEQYSASFLPLEVDLSDEISIKKSIQATIKQFKKIDVVVNNAGYGTGGALEELSQVEIQKSFEINFFAIIKVIQQALPHMRKEKSGHIINISSIAGFAPGTGWSVYGAAKAAINGLSEGLANELKPLGIHVSIISPGWFRTAFAKDESIELSENQIEDYKHVRDAHAKFKSTDGHQIGDPDQVAYALLKLIEDENPPVNLFLGSDAHERATAKIGTIMNSINEWKQVSYSTDFNIISE</sequence>
<proteinExistence type="inferred from homology"/>
<dbReference type="EMBL" id="JAESIY010000002">
    <property type="protein sequence ID" value="MBL3655201.1"/>
    <property type="molecule type" value="Genomic_DNA"/>
</dbReference>
<dbReference type="CDD" id="cd05374">
    <property type="entry name" value="17beta-HSD-like_SDR_c"/>
    <property type="match status" value="1"/>
</dbReference>